<sequence length="190" mass="20737">MFYAPSLLSPLRQSERLKREIRARRHAEKRLQQLQARFSGQLDNDGGVRSPSTTSPPLSPSPSDGPDVVHSGFAADAVSTADQNHTATPHPYLLPASVKGERPTVSFASPLTSNEPTPTEAEGEGRSFFPDDGRDQQQQQQQLVSSPVNEVQQQQPKPSSETDLQIVLPKELEETDAEPSKLTPTGTDED</sequence>
<accession>A0A3P7MJ74</accession>
<dbReference type="EMBL" id="UYRU01078859">
    <property type="protein sequence ID" value="VDN29585.1"/>
    <property type="molecule type" value="Genomic_DNA"/>
</dbReference>
<keyword evidence="3" id="KW-1185">Reference proteome</keyword>
<feature type="compositionally biased region" description="Basic and acidic residues" evidence="1">
    <location>
        <begin position="123"/>
        <end position="135"/>
    </location>
</feature>
<feature type="compositionally biased region" description="Polar residues" evidence="1">
    <location>
        <begin position="32"/>
        <end position="42"/>
    </location>
</feature>
<gene>
    <name evidence="2" type="ORF">DILT_LOCUS15394</name>
</gene>
<organism evidence="2 3">
    <name type="scientific">Dibothriocephalus latus</name>
    <name type="common">Fish tapeworm</name>
    <name type="synonym">Diphyllobothrium latum</name>
    <dbReference type="NCBI Taxonomy" id="60516"/>
    <lineage>
        <taxon>Eukaryota</taxon>
        <taxon>Metazoa</taxon>
        <taxon>Spiralia</taxon>
        <taxon>Lophotrochozoa</taxon>
        <taxon>Platyhelminthes</taxon>
        <taxon>Cestoda</taxon>
        <taxon>Eucestoda</taxon>
        <taxon>Diphyllobothriidea</taxon>
        <taxon>Diphyllobothriidae</taxon>
        <taxon>Dibothriocephalus</taxon>
    </lineage>
</organism>
<dbReference type="Proteomes" id="UP000281553">
    <property type="component" value="Unassembled WGS sequence"/>
</dbReference>
<reference evidence="2 3" key="1">
    <citation type="submission" date="2018-11" db="EMBL/GenBank/DDBJ databases">
        <authorList>
            <consortium name="Pathogen Informatics"/>
        </authorList>
    </citation>
    <scope>NUCLEOTIDE SEQUENCE [LARGE SCALE GENOMIC DNA]</scope>
</reference>
<dbReference type="AlphaFoldDB" id="A0A3P7MJ74"/>
<evidence type="ECO:0000313" key="3">
    <source>
        <dbReference type="Proteomes" id="UP000281553"/>
    </source>
</evidence>
<feature type="non-terminal residue" evidence="2">
    <location>
        <position position="190"/>
    </location>
</feature>
<feature type="region of interest" description="Disordered" evidence="1">
    <location>
        <begin position="1"/>
        <end position="190"/>
    </location>
</feature>
<proteinExistence type="predicted"/>
<evidence type="ECO:0000313" key="2">
    <source>
        <dbReference type="EMBL" id="VDN29585.1"/>
    </source>
</evidence>
<name>A0A3P7MJ74_DIBLA</name>
<protein>
    <submittedName>
        <fullName evidence="2">Uncharacterized protein</fullName>
    </submittedName>
</protein>
<evidence type="ECO:0000256" key="1">
    <source>
        <dbReference type="SAM" id="MobiDB-lite"/>
    </source>
</evidence>
<feature type="compositionally biased region" description="Polar residues" evidence="1">
    <location>
        <begin position="143"/>
        <end position="163"/>
    </location>
</feature>
<feature type="compositionally biased region" description="Polar residues" evidence="1">
    <location>
        <begin position="106"/>
        <end position="117"/>
    </location>
</feature>